<gene>
    <name evidence="2" type="ORF">FALBO_9476</name>
</gene>
<comment type="caution">
    <text evidence="2">The sequence shown here is derived from an EMBL/GenBank/DDBJ whole genome shotgun (WGS) entry which is preliminary data.</text>
</comment>
<reference evidence="2 3" key="1">
    <citation type="submission" date="2020-01" db="EMBL/GenBank/DDBJ databases">
        <title>Identification and distribution of gene clusters putatively required for synthesis of sphingolipid metabolism inhibitors in phylogenetically diverse species of the filamentous fungus Fusarium.</title>
        <authorList>
            <person name="Kim H.-S."/>
            <person name="Busman M."/>
            <person name="Brown D.W."/>
            <person name="Divon H."/>
            <person name="Uhlig S."/>
            <person name="Proctor R.H."/>
        </authorList>
    </citation>
    <scope>NUCLEOTIDE SEQUENCE [LARGE SCALE GENOMIC DNA]</scope>
    <source>
        <strain evidence="2 3">NRRL 20459</strain>
    </source>
</reference>
<evidence type="ECO:0000313" key="2">
    <source>
        <dbReference type="EMBL" id="KAF4463700.1"/>
    </source>
</evidence>
<keyword evidence="3" id="KW-1185">Reference proteome</keyword>
<proteinExistence type="predicted"/>
<dbReference type="Proteomes" id="UP000554235">
    <property type="component" value="Unassembled WGS sequence"/>
</dbReference>
<accession>A0A8H4L8S6</accession>
<protein>
    <submittedName>
        <fullName evidence="2">Uncharacterized protein</fullName>
    </submittedName>
</protein>
<dbReference type="AlphaFoldDB" id="A0A8H4L8S6"/>
<name>A0A8H4L8S6_9HYPO</name>
<organism evidence="2 3">
    <name type="scientific">Fusarium albosuccineum</name>
    <dbReference type="NCBI Taxonomy" id="1237068"/>
    <lineage>
        <taxon>Eukaryota</taxon>
        <taxon>Fungi</taxon>
        <taxon>Dikarya</taxon>
        <taxon>Ascomycota</taxon>
        <taxon>Pezizomycotina</taxon>
        <taxon>Sordariomycetes</taxon>
        <taxon>Hypocreomycetidae</taxon>
        <taxon>Hypocreales</taxon>
        <taxon>Nectriaceae</taxon>
        <taxon>Fusarium</taxon>
        <taxon>Fusarium decemcellulare species complex</taxon>
    </lineage>
</organism>
<sequence length="173" mass="19081">MLLSKNGTLIKRQHKFRYRNTGPGTSYFDSLSREGLQVVAVWLNLLPNRASNPSTQRTTAFPSSHSRVDCPVWPVVIIAIGPPPDPPHLLLLASPHVDKTLPSTRPPLDKTSPRQDLPSTRPPLDKTSPQQDSPLDTLLSCLNKVRIEPLCRSSASELLGLLGVGQYHYSFDA</sequence>
<evidence type="ECO:0000256" key="1">
    <source>
        <dbReference type="SAM" id="MobiDB-lite"/>
    </source>
</evidence>
<dbReference type="EMBL" id="JAADYS010001321">
    <property type="protein sequence ID" value="KAF4463700.1"/>
    <property type="molecule type" value="Genomic_DNA"/>
</dbReference>
<feature type="region of interest" description="Disordered" evidence="1">
    <location>
        <begin position="100"/>
        <end position="135"/>
    </location>
</feature>
<evidence type="ECO:0000313" key="3">
    <source>
        <dbReference type="Proteomes" id="UP000554235"/>
    </source>
</evidence>